<dbReference type="Proteomes" id="UP000294546">
    <property type="component" value="Unassembled WGS sequence"/>
</dbReference>
<sequence>MVKESTSDTDNSNPDSSNPDNKAIEELLNSETGSRTLSGFMNKLVVGLLIAWSLFQLWYASPLPFMLNFGTLNEDQAKFIHLAFATFLAFSLFPATRRSSHTSITPLDFLFGIGAAASCLYLLIFRDSLAQRIGAPTTTDVVIAVIGMLTLLEATRRALGPPLLVVAVVFLAFTFGGQYMPDVIAHKGASLNKVASHQWLTTEGVFGVALGVSTAFVFLFVLLGALLDKAGAGNYLIKVSFSLLGHMRGGPAKAAVVASGLSGIISGSSIANVVTTGTFTIPLMKRVGFPATKAGAVEVAASTNGQLTPPIMGAAAFLMVEYVGIPYIEVIKHAILPSLISYIALIYIVHLEALKLNMKGIERLHKPTAAQRMLSWMTTTVIMLVLGALVYYGSTFLESTLGGVGYLVMLAVIVIGYFLLLKLSASYPDLKEDDSSIELDHLPEPRPTVFSGLYFGLPIVVLLWALAVKQYSPQQSAFYAVAFLIAVVLTHRPIKAWFRGEADWAGQFKVCWNDFIDGLIAGARNMVGIGIATAAAGIIVGTVTLTGLGQMMTEFVEFISGGNLILILIFTAIICIILGMGLPTTANYIVVSTLMAPVIVSLGAENGLIVPLIAVHLFVFYFGILADDTPPVGLAAFAAAAIGRADPIKTGIQGFTYDIRTAILPFMFIFNTQLLLIGLTSVFDLIVTVVSAIIAILVFSAATQGYWFVKTRLWETAVLLLIAFSLFRPGYWWDMVYPPSTHLPPAQLETQISQLNAGEFIQLNFQGMTIEGDEVSKTVSLQLDDASGDATQRLESLGLMMTQDGDRWLVDLVVFGSQAERSGVDFGWEITGIQMQADRPPKELVFIPAILLLIFIGWLQKRRERALAPA</sequence>
<comment type="subcellular location">
    <subcellularLocation>
        <location evidence="1">Cell inner membrane</location>
        <topology evidence="1">Multi-pass membrane protein</topology>
    </subcellularLocation>
</comment>
<proteinExistence type="predicted"/>
<feature type="transmembrane region" description="Helical" evidence="3">
    <location>
        <begin position="609"/>
        <end position="626"/>
    </location>
</feature>
<feature type="transmembrane region" description="Helical" evidence="3">
    <location>
        <begin position="204"/>
        <end position="227"/>
    </location>
</feature>
<feature type="transmembrane region" description="Helical" evidence="3">
    <location>
        <begin position="447"/>
        <end position="465"/>
    </location>
</feature>
<evidence type="ECO:0000313" key="5">
    <source>
        <dbReference type="EMBL" id="TCK02373.1"/>
    </source>
</evidence>
<evidence type="ECO:0000256" key="2">
    <source>
        <dbReference type="SAM" id="MobiDB-lite"/>
    </source>
</evidence>
<dbReference type="GO" id="GO:0005886">
    <property type="term" value="C:plasma membrane"/>
    <property type="evidence" value="ECO:0007669"/>
    <property type="project" value="UniProtKB-SubCell"/>
</dbReference>
<feature type="compositionally biased region" description="Low complexity" evidence="2">
    <location>
        <begin position="8"/>
        <end position="21"/>
    </location>
</feature>
<feature type="transmembrane region" description="Helical" evidence="3">
    <location>
        <begin position="527"/>
        <end position="548"/>
    </location>
</feature>
<keyword evidence="6" id="KW-1185">Reference proteome</keyword>
<keyword evidence="1" id="KW-0813">Transport</keyword>
<feature type="transmembrane region" description="Helical" evidence="3">
    <location>
        <begin position="404"/>
        <end position="427"/>
    </location>
</feature>
<keyword evidence="1" id="KW-0997">Cell inner membrane</keyword>
<evidence type="ECO:0000256" key="1">
    <source>
        <dbReference type="RuleBase" id="RU369079"/>
    </source>
</evidence>
<dbReference type="InterPro" id="IPR010656">
    <property type="entry name" value="DctM"/>
</dbReference>
<feature type="transmembrane region" description="Helical" evidence="3">
    <location>
        <begin position="555"/>
        <end position="579"/>
    </location>
</feature>
<keyword evidence="3" id="KW-1133">Transmembrane helix</keyword>
<feature type="domain" description="TRAP C4-dicarboxylate transport system permease DctM subunit" evidence="4">
    <location>
        <begin position="146"/>
        <end position="414"/>
    </location>
</feature>
<feature type="transmembrane region" description="Helical" evidence="3">
    <location>
        <begin position="713"/>
        <end position="733"/>
    </location>
</feature>
<dbReference type="PANTHER" id="PTHR43849">
    <property type="entry name" value="BLL3936 PROTEIN"/>
    <property type="match status" value="1"/>
</dbReference>
<dbReference type="EMBL" id="SMFU01000015">
    <property type="protein sequence ID" value="TCK02373.1"/>
    <property type="molecule type" value="Genomic_DNA"/>
</dbReference>
<feature type="region of interest" description="Disordered" evidence="2">
    <location>
        <begin position="1"/>
        <end position="22"/>
    </location>
</feature>
<evidence type="ECO:0000256" key="3">
    <source>
        <dbReference type="SAM" id="Phobius"/>
    </source>
</evidence>
<dbReference type="InterPro" id="IPR011853">
    <property type="entry name" value="TRAP_DctM-Dct_fused"/>
</dbReference>
<dbReference type="InterPro" id="IPR021814">
    <property type="entry name" value="DUF3394"/>
</dbReference>
<dbReference type="OrthoDB" id="9759894at2"/>
<keyword evidence="1" id="KW-1003">Cell membrane</keyword>
<dbReference type="PANTHER" id="PTHR43849:SF2">
    <property type="entry name" value="BLL3936 PROTEIN"/>
    <property type="match status" value="1"/>
</dbReference>
<dbReference type="Pfam" id="PF06808">
    <property type="entry name" value="DctM"/>
    <property type="match status" value="1"/>
</dbReference>
<evidence type="ECO:0000313" key="6">
    <source>
        <dbReference type="Proteomes" id="UP000294546"/>
    </source>
</evidence>
<dbReference type="RefSeq" id="WP_132298199.1">
    <property type="nucleotide sequence ID" value="NZ_SMFU01000015.1"/>
</dbReference>
<dbReference type="GO" id="GO:0022857">
    <property type="term" value="F:transmembrane transporter activity"/>
    <property type="evidence" value="ECO:0007669"/>
    <property type="project" value="UniProtKB-UniRule"/>
</dbReference>
<protein>
    <submittedName>
        <fullName evidence="5">TRAP transporter 4TM/12TM fusion protein</fullName>
    </submittedName>
</protein>
<gene>
    <name evidence="5" type="ORF">CLV83_4558</name>
</gene>
<dbReference type="AlphaFoldDB" id="A0A4R1G716"/>
<feature type="transmembrane region" description="Helical" evidence="3">
    <location>
        <begin position="674"/>
        <end position="701"/>
    </location>
</feature>
<feature type="transmembrane region" description="Helical" evidence="3">
    <location>
        <begin position="107"/>
        <end position="124"/>
    </location>
</feature>
<organism evidence="5 6">
    <name type="scientific">Marinobacterium mangrovicola</name>
    <dbReference type="NCBI Taxonomy" id="1476959"/>
    <lineage>
        <taxon>Bacteria</taxon>
        <taxon>Pseudomonadati</taxon>
        <taxon>Pseudomonadota</taxon>
        <taxon>Gammaproteobacteria</taxon>
        <taxon>Oceanospirillales</taxon>
        <taxon>Oceanospirillaceae</taxon>
        <taxon>Marinobacterium</taxon>
    </lineage>
</organism>
<feature type="transmembrane region" description="Helical" evidence="3">
    <location>
        <begin position="79"/>
        <end position="95"/>
    </location>
</feature>
<feature type="transmembrane region" description="Helical" evidence="3">
    <location>
        <begin position="130"/>
        <end position="151"/>
    </location>
</feature>
<feature type="transmembrane region" description="Helical" evidence="3">
    <location>
        <begin position="844"/>
        <end position="860"/>
    </location>
</feature>
<feature type="transmembrane region" description="Helical" evidence="3">
    <location>
        <begin position="334"/>
        <end position="353"/>
    </location>
</feature>
<feature type="transmembrane region" description="Helical" evidence="3">
    <location>
        <begin position="373"/>
        <end position="392"/>
    </location>
</feature>
<comment type="function">
    <text evidence="1">Part of the tripartite ATP-independent periplasmic (TRAP) transport system.</text>
</comment>
<name>A0A4R1G716_9GAMM</name>
<reference evidence="5 6" key="1">
    <citation type="submission" date="2019-03" db="EMBL/GenBank/DDBJ databases">
        <title>Genomic Encyclopedia of Archaeal and Bacterial Type Strains, Phase II (KMG-II): from individual species to whole genera.</title>
        <authorList>
            <person name="Goeker M."/>
        </authorList>
    </citation>
    <scope>NUCLEOTIDE SEQUENCE [LARGE SCALE GENOMIC DNA]</scope>
    <source>
        <strain evidence="5 6">DSM 27697</strain>
    </source>
</reference>
<evidence type="ECO:0000259" key="4">
    <source>
        <dbReference type="Pfam" id="PF06808"/>
    </source>
</evidence>
<dbReference type="Pfam" id="PF11874">
    <property type="entry name" value="DUF3394"/>
    <property type="match status" value="1"/>
</dbReference>
<comment type="caution">
    <text evidence="5">The sequence shown here is derived from an EMBL/GenBank/DDBJ whole genome shotgun (WGS) entry which is preliminary data.</text>
</comment>
<keyword evidence="3" id="KW-0812">Transmembrane</keyword>
<keyword evidence="3" id="KW-0472">Membrane</keyword>
<feature type="transmembrane region" description="Helical" evidence="3">
    <location>
        <begin position="477"/>
        <end position="494"/>
    </location>
</feature>
<feature type="transmembrane region" description="Helical" evidence="3">
    <location>
        <begin position="163"/>
        <end position="184"/>
    </location>
</feature>
<accession>A0A4R1G716</accession>
<feature type="transmembrane region" description="Helical" evidence="3">
    <location>
        <begin position="40"/>
        <end position="59"/>
    </location>
</feature>
<dbReference type="NCBIfam" id="TIGR02123">
    <property type="entry name" value="TRAP_fused"/>
    <property type="match status" value="1"/>
</dbReference>